<dbReference type="InterPro" id="IPR014757">
    <property type="entry name" value="Tscrpt_reg_IclR_C"/>
</dbReference>
<dbReference type="GO" id="GO:0003700">
    <property type="term" value="F:DNA-binding transcription factor activity"/>
    <property type="evidence" value="ECO:0007669"/>
    <property type="project" value="TreeGrafter"/>
</dbReference>
<dbReference type="GO" id="GO:0045892">
    <property type="term" value="P:negative regulation of DNA-templated transcription"/>
    <property type="evidence" value="ECO:0007669"/>
    <property type="project" value="UniProtKB-ARBA"/>
</dbReference>
<evidence type="ECO:0000256" key="1">
    <source>
        <dbReference type="ARBA" id="ARBA00023015"/>
    </source>
</evidence>
<dbReference type="Pfam" id="PF09339">
    <property type="entry name" value="HTH_IclR"/>
    <property type="match status" value="1"/>
</dbReference>
<dbReference type="GO" id="GO:0003677">
    <property type="term" value="F:DNA binding"/>
    <property type="evidence" value="ECO:0007669"/>
    <property type="project" value="UniProtKB-KW"/>
</dbReference>
<dbReference type="Gene3D" id="3.30.450.40">
    <property type="match status" value="1"/>
</dbReference>
<keyword evidence="1" id="KW-0805">Transcription regulation</keyword>
<dbReference type="AlphaFoldDB" id="A0AAW9ABH6"/>
<dbReference type="InterPro" id="IPR029016">
    <property type="entry name" value="GAF-like_dom_sf"/>
</dbReference>
<gene>
    <name evidence="6" type="ORF">QTL97_15360</name>
</gene>
<evidence type="ECO:0000313" key="6">
    <source>
        <dbReference type="EMBL" id="MDW0118310.1"/>
    </source>
</evidence>
<dbReference type="Pfam" id="PF01614">
    <property type="entry name" value="IclR_C"/>
    <property type="match status" value="1"/>
</dbReference>
<sequence>MSKYEVSTLKKGLQILDILQERKFLTLTEISKALDLNKTTVFRLLSTLESMNYVIKNDNYFVRNDKKFQVNGCESSINWTELQAPYQLGVNEAEGVYIGVLEGTDVVMKQMIKPPFTEPYHPEIGNRSPSHISALGKVILENLIPTEQQETFSQLPFHQATDNTFVDIEMFSHHLDVIKQQGFAIDDEERFIGVRCIAAPVFHENRVVAAVAIAGPIDKMKKTLLRGLTNKVLTVSKEISKELGMRQIMNCKDR</sequence>
<protein>
    <submittedName>
        <fullName evidence="6">IclR family transcriptional regulator</fullName>
    </submittedName>
</protein>
<evidence type="ECO:0000259" key="5">
    <source>
        <dbReference type="PROSITE" id="PS51078"/>
    </source>
</evidence>
<dbReference type="Gene3D" id="1.10.10.10">
    <property type="entry name" value="Winged helix-like DNA-binding domain superfamily/Winged helix DNA-binding domain"/>
    <property type="match status" value="1"/>
</dbReference>
<dbReference type="PANTHER" id="PTHR30136">
    <property type="entry name" value="HELIX-TURN-HELIX TRANSCRIPTIONAL REGULATOR, ICLR FAMILY"/>
    <property type="match status" value="1"/>
</dbReference>
<dbReference type="InterPro" id="IPR050707">
    <property type="entry name" value="HTH_MetabolicPath_Reg"/>
</dbReference>
<dbReference type="SUPFAM" id="SSF55781">
    <property type="entry name" value="GAF domain-like"/>
    <property type="match status" value="1"/>
</dbReference>
<dbReference type="InterPro" id="IPR036390">
    <property type="entry name" value="WH_DNA-bd_sf"/>
</dbReference>
<feature type="domain" description="HTH iclR-type" evidence="4">
    <location>
        <begin position="6"/>
        <end position="72"/>
    </location>
</feature>
<dbReference type="InterPro" id="IPR005471">
    <property type="entry name" value="Tscrpt_reg_IclR_N"/>
</dbReference>
<dbReference type="PROSITE" id="PS51078">
    <property type="entry name" value="ICLR_ED"/>
    <property type="match status" value="1"/>
</dbReference>
<keyword evidence="2" id="KW-0238">DNA-binding</keyword>
<dbReference type="SUPFAM" id="SSF46785">
    <property type="entry name" value="Winged helix' DNA-binding domain"/>
    <property type="match status" value="1"/>
</dbReference>
<dbReference type="PANTHER" id="PTHR30136:SF24">
    <property type="entry name" value="HTH-TYPE TRANSCRIPTIONAL REPRESSOR ALLR"/>
    <property type="match status" value="1"/>
</dbReference>
<name>A0AAW9ABH6_9BACL</name>
<evidence type="ECO:0000256" key="2">
    <source>
        <dbReference type="ARBA" id="ARBA00023125"/>
    </source>
</evidence>
<evidence type="ECO:0000256" key="3">
    <source>
        <dbReference type="ARBA" id="ARBA00023163"/>
    </source>
</evidence>
<evidence type="ECO:0000313" key="7">
    <source>
        <dbReference type="Proteomes" id="UP001271648"/>
    </source>
</evidence>
<organism evidence="6 7">
    <name type="scientific">Sporosarcina thermotolerans</name>
    <dbReference type="NCBI Taxonomy" id="633404"/>
    <lineage>
        <taxon>Bacteria</taxon>
        <taxon>Bacillati</taxon>
        <taxon>Bacillota</taxon>
        <taxon>Bacilli</taxon>
        <taxon>Bacillales</taxon>
        <taxon>Caryophanaceae</taxon>
        <taxon>Sporosarcina</taxon>
    </lineage>
</organism>
<feature type="domain" description="IclR-ED" evidence="5">
    <location>
        <begin position="53"/>
        <end position="245"/>
    </location>
</feature>
<evidence type="ECO:0000259" key="4">
    <source>
        <dbReference type="PROSITE" id="PS51077"/>
    </source>
</evidence>
<proteinExistence type="predicted"/>
<dbReference type="PROSITE" id="PS51077">
    <property type="entry name" value="HTH_ICLR"/>
    <property type="match status" value="1"/>
</dbReference>
<reference evidence="6 7" key="1">
    <citation type="submission" date="2023-06" db="EMBL/GenBank/DDBJ databases">
        <title>Sporosarcina sp. nov., isolated from Korean traditional fermented seafood 'Jeotgal'.</title>
        <authorList>
            <person name="Yang A.I."/>
            <person name="Shin N.-R."/>
        </authorList>
    </citation>
    <scope>NUCLEOTIDE SEQUENCE [LARGE SCALE GENOMIC DNA]</scope>
    <source>
        <strain evidence="6 7">KCTC43456</strain>
    </source>
</reference>
<dbReference type="RefSeq" id="WP_283733332.1">
    <property type="nucleotide sequence ID" value="NZ_CP125968.1"/>
</dbReference>
<comment type="caution">
    <text evidence="6">The sequence shown here is derived from an EMBL/GenBank/DDBJ whole genome shotgun (WGS) entry which is preliminary data.</text>
</comment>
<keyword evidence="7" id="KW-1185">Reference proteome</keyword>
<keyword evidence="3" id="KW-0804">Transcription</keyword>
<dbReference type="SMART" id="SM00346">
    <property type="entry name" value="HTH_ICLR"/>
    <property type="match status" value="1"/>
</dbReference>
<accession>A0AAW9ABH6</accession>
<dbReference type="Proteomes" id="UP001271648">
    <property type="component" value="Unassembled WGS sequence"/>
</dbReference>
<dbReference type="InterPro" id="IPR036388">
    <property type="entry name" value="WH-like_DNA-bd_sf"/>
</dbReference>
<dbReference type="EMBL" id="JAUBDJ010000011">
    <property type="protein sequence ID" value="MDW0118310.1"/>
    <property type="molecule type" value="Genomic_DNA"/>
</dbReference>